<dbReference type="InterPro" id="IPR037171">
    <property type="entry name" value="NagB/RpiA_transferase-like"/>
</dbReference>
<evidence type="ECO:0000256" key="4">
    <source>
        <dbReference type="ARBA" id="ARBA00011959"/>
    </source>
</evidence>
<reference evidence="6 7" key="1">
    <citation type="journal article" date="2021" name="Comput. Struct. Biotechnol. J.">
        <title>De novo genome assembly of the potent medicinal plant Rehmannia glutinosa using nanopore technology.</title>
        <authorList>
            <person name="Ma L."/>
            <person name="Dong C."/>
            <person name="Song C."/>
            <person name="Wang X."/>
            <person name="Zheng X."/>
            <person name="Niu Y."/>
            <person name="Chen S."/>
            <person name="Feng W."/>
        </authorList>
    </citation>
    <scope>NUCLEOTIDE SEQUENCE [LARGE SCALE GENOMIC DNA]</scope>
    <source>
        <strain evidence="6">DH-2019</strain>
    </source>
</reference>
<dbReference type="InterPro" id="IPR050262">
    <property type="entry name" value="Ribose-5P_isomerase"/>
</dbReference>
<comment type="catalytic activity">
    <reaction evidence="1">
        <text>aldehydo-D-ribose 5-phosphate = D-ribulose 5-phosphate</text>
        <dbReference type="Rhea" id="RHEA:14657"/>
        <dbReference type="ChEBI" id="CHEBI:58121"/>
        <dbReference type="ChEBI" id="CHEBI:58273"/>
        <dbReference type="EC" id="5.3.1.6"/>
    </reaction>
</comment>
<dbReference type="Pfam" id="PF06026">
    <property type="entry name" value="Rib_5-P_isom_A"/>
    <property type="match status" value="2"/>
</dbReference>
<dbReference type="Gene3D" id="3.30.70.260">
    <property type="match status" value="1"/>
</dbReference>
<dbReference type="EMBL" id="JABTTQ020000009">
    <property type="protein sequence ID" value="KAK6150182.1"/>
    <property type="molecule type" value="Genomic_DNA"/>
</dbReference>
<comment type="pathway">
    <text evidence="2">Carbohydrate degradation; pentose phosphate pathway; D-ribose 5-phosphate from D-ribulose 5-phosphate (non-oxidative stage): step 1/1.</text>
</comment>
<evidence type="ECO:0000256" key="5">
    <source>
        <dbReference type="ARBA" id="ARBA00023235"/>
    </source>
</evidence>
<comment type="caution">
    <text evidence="6">The sequence shown here is derived from an EMBL/GenBank/DDBJ whole genome shotgun (WGS) entry which is preliminary data.</text>
</comment>
<dbReference type="EC" id="5.3.1.6" evidence="4"/>
<dbReference type="SUPFAM" id="SSF100950">
    <property type="entry name" value="NagB/RpiA/CoA transferase-like"/>
    <property type="match status" value="1"/>
</dbReference>
<sequence>MEIMALSSSSSILPFSNFSLNLHSNRKTRSVNVLPMAVRSSLSDDSTLLLQAAKYTVDSFVENGMVVGLGSGRASVFAIQYLGRQLRSGAVKNITGIPTSVDSASEAAKAGVPLGEYRDSSNIDLAFNDADVIEEESLAAVIGRQKMLGDTLVNSALQTILRAAGKLVLIGTAKQYQGAVDGSIPVLIKSINWLETAEEIDDLFLGDAEVLNKLLNTVSLEQSGPVVLQISGQIDVITRVDAMQKNFVTQDSDRNVHGDTELILIELKDIGVWRRPSVGYADPLGGDFPLITKEGHNVLDVIFTSPIQSLAEVADSLDQVVGVVEHGVISRIPCTAVIATEDGLRIVDNTLKIEGSMV</sequence>
<dbReference type="SUPFAM" id="SSF75445">
    <property type="entry name" value="D-ribose-5-phosphate isomerase (RpiA), lid domain"/>
    <property type="match status" value="1"/>
</dbReference>
<protein>
    <recommendedName>
        <fullName evidence="4">ribose-5-phosphate isomerase</fullName>
        <ecNumber evidence="4">5.3.1.6</ecNumber>
    </recommendedName>
</protein>
<dbReference type="InterPro" id="IPR004788">
    <property type="entry name" value="Ribose5P_isomerase_type_A"/>
</dbReference>
<dbReference type="Gene3D" id="3.40.50.1360">
    <property type="match status" value="2"/>
</dbReference>
<organism evidence="6 7">
    <name type="scientific">Rehmannia glutinosa</name>
    <name type="common">Chinese foxglove</name>
    <dbReference type="NCBI Taxonomy" id="99300"/>
    <lineage>
        <taxon>Eukaryota</taxon>
        <taxon>Viridiplantae</taxon>
        <taxon>Streptophyta</taxon>
        <taxon>Embryophyta</taxon>
        <taxon>Tracheophyta</taxon>
        <taxon>Spermatophyta</taxon>
        <taxon>Magnoliopsida</taxon>
        <taxon>eudicotyledons</taxon>
        <taxon>Gunneridae</taxon>
        <taxon>Pentapetalae</taxon>
        <taxon>asterids</taxon>
        <taxon>lamiids</taxon>
        <taxon>Lamiales</taxon>
        <taxon>Orobanchaceae</taxon>
        <taxon>Rehmannieae</taxon>
        <taxon>Rehmannia</taxon>
    </lineage>
</organism>
<dbReference type="PANTHER" id="PTHR43748:SF1">
    <property type="entry name" value="RIBOSE-5-PHOSPHATE ISOMERASE 4, CHLOROPLASTIC-RELATED"/>
    <property type="match status" value="1"/>
</dbReference>
<evidence type="ECO:0000313" key="6">
    <source>
        <dbReference type="EMBL" id="KAK6150182.1"/>
    </source>
</evidence>
<dbReference type="PANTHER" id="PTHR43748">
    <property type="entry name" value="RIBOSE-5-PHOSPHATE ISOMERASE 3, CHLOROPLASTIC-RELATED"/>
    <property type="match status" value="1"/>
</dbReference>
<keyword evidence="7" id="KW-1185">Reference proteome</keyword>
<name>A0ABR0WRP6_REHGL</name>
<accession>A0ABR0WRP6</accession>
<keyword evidence="5" id="KW-0413">Isomerase</keyword>
<dbReference type="Proteomes" id="UP001318860">
    <property type="component" value="Unassembled WGS sequence"/>
</dbReference>
<comment type="similarity">
    <text evidence="3">Belongs to the ribose 5-phosphate isomerase family.</text>
</comment>
<evidence type="ECO:0000313" key="7">
    <source>
        <dbReference type="Proteomes" id="UP001318860"/>
    </source>
</evidence>
<proteinExistence type="inferred from homology"/>
<evidence type="ECO:0000256" key="2">
    <source>
        <dbReference type="ARBA" id="ARBA00004988"/>
    </source>
</evidence>
<gene>
    <name evidence="6" type="ORF">DH2020_017707</name>
</gene>
<evidence type="ECO:0000256" key="3">
    <source>
        <dbReference type="ARBA" id="ARBA00008088"/>
    </source>
</evidence>
<evidence type="ECO:0000256" key="1">
    <source>
        <dbReference type="ARBA" id="ARBA00001713"/>
    </source>
</evidence>